<organism evidence="1 2">
    <name type="scientific">Candidatus Accumulibacter proximus</name>
    <dbReference type="NCBI Taxonomy" id="2954385"/>
    <lineage>
        <taxon>Bacteria</taxon>
        <taxon>Pseudomonadati</taxon>
        <taxon>Pseudomonadota</taxon>
        <taxon>Betaproteobacteria</taxon>
        <taxon>Candidatus Accumulibacter</taxon>
    </lineage>
</organism>
<accession>A0A935PXX0</accession>
<gene>
    <name evidence="1" type="ORF">IPJ27_05830</name>
</gene>
<name>A0A935PXX0_9PROT</name>
<evidence type="ECO:0000313" key="1">
    <source>
        <dbReference type="EMBL" id="MBK7674312.1"/>
    </source>
</evidence>
<dbReference type="AlphaFoldDB" id="A0A935PXX0"/>
<comment type="caution">
    <text evidence="1">The sequence shown here is derived from an EMBL/GenBank/DDBJ whole genome shotgun (WGS) entry which is preliminary data.</text>
</comment>
<dbReference type="Proteomes" id="UP000697998">
    <property type="component" value="Unassembled WGS sequence"/>
</dbReference>
<dbReference type="NCBIfam" id="NF047593">
    <property type="entry name" value="IS66_ISAeme5_TnpA"/>
    <property type="match status" value="1"/>
</dbReference>
<dbReference type="EMBL" id="JADJMH010000003">
    <property type="protein sequence ID" value="MBK7674312.1"/>
    <property type="molecule type" value="Genomic_DNA"/>
</dbReference>
<sequence>MDKAGELEAHWRGHVAAWRASGGSQKAYCEQHGLRSHSLSYWHLRLAKGPGPSGARVPLTLVPAVRVPSAAASTPSLSLHSPQGWRLDFAALPPAGWLTALWGERA</sequence>
<evidence type="ECO:0000313" key="2">
    <source>
        <dbReference type="Proteomes" id="UP000697998"/>
    </source>
</evidence>
<reference evidence="1 2" key="1">
    <citation type="submission" date="2020-10" db="EMBL/GenBank/DDBJ databases">
        <title>Connecting structure to function with the recovery of over 1000 high-quality activated sludge metagenome-assembled genomes encoding full-length rRNA genes using long-read sequencing.</title>
        <authorList>
            <person name="Singleton C.M."/>
            <person name="Petriglieri F."/>
            <person name="Kristensen J.M."/>
            <person name="Kirkegaard R.H."/>
            <person name="Michaelsen T.Y."/>
            <person name="Andersen M.H."/>
            <person name="Karst S.M."/>
            <person name="Dueholm M.S."/>
            <person name="Nielsen P.H."/>
            <person name="Albertsen M."/>
        </authorList>
    </citation>
    <scope>NUCLEOTIDE SEQUENCE [LARGE SCALE GENOMIC DNA]</scope>
    <source>
        <strain evidence="1">EsbW_18-Q3-R4-48_BATAC.285</strain>
    </source>
</reference>
<protein>
    <submittedName>
        <fullName evidence="1">IS66 family insertion sequence element accessory protein TnpB</fullName>
    </submittedName>
</protein>
<proteinExistence type="predicted"/>